<evidence type="ECO:0000313" key="1">
    <source>
        <dbReference type="EMBL" id="MCW7753463.1"/>
    </source>
</evidence>
<organism evidence="1 2">
    <name type="scientific">Desulfobotulus pelophilus</name>
    <dbReference type="NCBI Taxonomy" id="2823377"/>
    <lineage>
        <taxon>Bacteria</taxon>
        <taxon>Pseudomonadati</taxon>
        <taxon>Thermodesulfobacteriota</taxon>
        <taxon>Desulfobacteria</taxon>
        <taxon>Desulfobacterales</taxon>
        <taxon>Desulfobacteraceae</taxon>
        <taxon>Desulfobotulus</taxon>
    </lineage>
</organism>
<gene>
    <name evidence="1" type="ORF">OOT00_05610</name>
</gene>
<dbReference type="RefSeq" id="WP_265424331.1">
    <property type="nucleotide sequence ID" value="NZ_JAPFPW010000004.1"/>
</dbReference>
<dbReference type="Proteomes" id="UP001209681">
    <property type="component" value="Unassembled WGS sequence"/>
</dbReference>
<sequence length="197" mass="21306">MTAFTEIRFINQAEERIPPDVVLFQTLPGTGPPIVWMVIRGCGYGHEQKISMAPLTLTARTPEGHFLPETLLDSAPRSADSAGMIRIRTSGEKANILNRSPDHFLRPALFRAHRLLALGPVIGPGEAHTISVHARLMAAVSSLPRAQEGRMVPKDLVAGAKPIDLTRIRKADLSLVGGGYGSRALPYSLMITSNKSP</sequence>
<proteinExistence type="predicted"/>
<protein>
    <submittedName>
        <fullName evidence="1">Uncharacterized protein</fullName>
    </submittedName>
</protein>
<keyword evidence="2" id="KW-1185">Reference proteome</keyword>
<dbReference type="EMBL" id="JAPFPW010000004">
    <property type="protein sequence ID" value="MCW7753463.1"/>
    <property type="molecule type" value="Genomic_DNA"/>
</dbReference>
<comment type="caution">
    <text evidence="1">The sequence shown here is derived from an EMBL/GenBank/DDBJ whole genome shotgun (WGS) entry which is preliminary data.</text>
</comment>
<name>A0ABT3N7M7_9BACT</name>
<evidence type="ECO:0000313" key="2">
    <source>
        <dbReference type="Proteomes" id="UP001209681"/>
    </source>
</evidence>
<accession>A0ABT3N7M7</accession>
<reference evidence="1 2" key="1">
    <citation type="submission" date="2022-11" db="EMBL/GenBank/DDBJ databases">
        <title>Desulfobotulus tamanensis H1 sp. nov. - anaerobic, alkaliphilic, sulphate reducing bacterium isolated from terrestrial mud volcano.</title>
        <authorList>
            <person name="Frolova A."/>
            <person name="Merkel A.Y."/>
            <person name="Slobodkin A.I."/>
        </authorList>
    </citation>
    <scope>NUCLEOTIDE SEQUENCE [LARGE SCALE GENOMIC DNA]</scope>
    <source>
        <strain evidence="1 2">H1</strain>
    </source>
</reference>